<dbReference type="AlphaFoldDB" id="A0A371HAF0"/>
<dbReference type="PANTHER" id="PTHR24559:SF444">
    <property type="entry name" value="REVERSE TRANSCRIPTASE DOMAIN-CONTAINING PROTEIN"/>
    <property type="match status" value="1"/>
</dbReference>
<name>A0A371HAF0_MUCPR</name>
<organism evidence="1 2">
    <name type="scientific">Mucuna pruriens</name>
    <name type="common">Velvet bean</name>
    <name type="synonym">Dolichos pruriens</name>
    <dbReference type="NCBI Taxonomy" id="157652"/>
    <lineage>
        <taxon>Eukaryota</taxon>
        <taxon>Viridiplantae</taxon>
        <taxon>Streptophyta</taxon>
        <taxon>Embryophyta</taxon>
        <taxon>Tracheophyta</taxon>
        <taxon>Spermatophyta</taxon>
        <taxon>Magnoliopsida</taxon>
        <taxon>eudicotyledons</taxon>
        <taxon>Gunneridae</taxon>
        <taxon>Pentapetalae</taxon>
        <taxon>rosids</taxon>
        <taxon>fabids</taxon>
        <taxon>Fabales</taxon>
        <taxon>Fabaceae</taxon>
        <taxon>Papilionoideae</taxon>
        <taxon>50 kb inversion clade</taxon>
        <taxon>NPAAA clade</taxon>
        <taxon>indigoferoid/millettioid clade</taxon>
        <taxon>Phaseoleae</taxon>
        <taxon>Mucuna</taxon>
    </lineage>
</organism>
<sequence>MYIDYTNHNKACHENHFPLSNIDKLGDKLSLYKMFSFMDEYLGYNQIPTHLNNELITTFMINKGVYCYKIMSFELKNAKATFKGLLITKDLEGKKAMTTSSSWQPTKIFTIMKPLQGSTFKLQSPLQEYPLEAFPSNSTSFKIQMSMIVLPPLLSFLNKHLGVKRHLLHISAFQCIKDLLHFSGLVLSTFLVITSIECKFFASLEAIHPLKSSQSLQLLLVLVIPNRPNKSHKSINYRMIILSSSCHFFLKGCKKSKEG</sequence>
<comment type="caution">
    <text evidence="1">The sequence shown here is derived from an EMBL/GenBank/DDBJ whole genome shotgun (WGS) entry which is preliminary data.</text>
</comment>
<evidence type="ECO:0000313" key="2">
    <source>
        <dbReference type="Proteomes" id="UP000257109"/>
    </source>
</evidence>
<dbReference type="InterPro" id="IPR043502">
    <property type="entry name" value="DNA/RNA_pol_sf"/>
</dbReference>
<dbReference type="EMBL" id="QJKJ01003142">
    <property type="protein sequence ID" value="RDX99765.1"/>
    <property type="molecule type" value="Genomic_DNA"/>
</dbReference>
<dbReference type="Proteomes" id="UP000257109">
    <property type="component" value="Unassembled WGS sequence"/>
</dbReference>
<evidence type="ECO:0000313" key="1">
    <source>
        <dbReference type="EMBL" id="RDX99765.1"/>
    </source>
</evidence>
<dbReference type="Gene3D" id="3.30.70.270">
    <property type="match status" value="1"/>
</dbReference>
<dbReference type="OrthoDB" id="3863715at2759"/>
<accession>A0A371HAF0</accession>
<gene>
    <name evidence="1" type="ORF">CR513_17139</name>
</gene>
<dbReference type="Gene3D" id="3.10.10.10">
    <property type="entry name" value="HIV Type 1 Reverse Transcriptase, subunit A, domain 1"/>
    <property type="match status" value="1"/>
</dbReference>
<evidence type="ECO:0008006" key="3">
    <source>
        <dbReference type="Google" id="ProtNLM"/>
    </source>
</evidence>
<protein>
    <recommendedName>
        <fullName evidence="3">Reverse transcriptase domain-containing protein</fullName>
    </recommendedName>
</protein>
<reference evidence="1" key="1">
    <citation type="submission" date="2018-05" db="EMBL/GenBank/DDBJ databases">
        <title>Draft genome of Mucuna pruriens seed.</title>
        <authorList>
            <person name="Nnadi N.E."/>
            <person name="Vos R."/>
            <person name="Hasami M.H."/>
            <person name="Devisetty U.K."/>
            <person name="Aguiy J.C."/>
        </authorList>
    </citation>
    <scope>NUCLEOTIDE SEQUENCE [LARGE SCALE GENOMIC DNA]</scope>
    <source>
        <strain evidence="1">JCA_2017</strain>
    </source>
</reference>
<proteinExistence type="predicted"/>
<dbReference type="InterPro" id="IPR043128">
    <property type="entry name" value="Rev_trsase/Diguanyl_cyclase"/>
</dbReference>
<feature type="non-terminal residue" evidence="1">
    <location>
        <position position="1"/>
    </location>
</feature>
<dbReference type="InterPro" id="IPR053134">
    <property type="entry name" value="RNA-dir_DNA_polymerase"/>
</dbReference>
<dbReference type="SUPFAM" id="SSF56672">
    <property type="entry name" value="DNA/RNA polymerases"/>
    <property type="match status" value="1"/>
</dbReference>
<dbReference type="PANTHER" id="PTHR24559">
    <property type="entry name" value="TRANSPOSON TY3-I GAG-POL POLYPROTEIN"/>
    <property type="match status" value="1"/>
</dbReference>
<keyword evidence="2" id="KW-1185">Reference proteome</keyword>